<dbReference type="STRING" id="578459.A0A194SDQ7"/>
<evidence type="ECO:0000256" key="2">
    <source>
        <dbReference type="ARBA" id="ARBA00023002"/>
    </source>
</evidence>
<keyword evidence="2" id="KW-0560">Oxidoreductase</keyword>
<dbReference type="CDD" id="cd19071">
    <property type="entry name" value="AKR_AKR1-5-like"/>
    <property type="match status" value="1"/>
</dbReference>
<protein>
    <recommendedName>
        <fullName evidence="6">NADP-dependent oxidoreductase domain-containing protein</fullName>
    </recommendedName>
</protein>
<feature type="active site" description="Proton donor" evidence="3">
    <location>
        <position position="60"/>
    </location>
</feature>
<feature type="domain" description="NADP-dependent oxidoreductase" evidence="6">
    <location>
        <begin position="37"/>
        <end position="275"/>
    </location>
</feature>
<comment type="similarity">
    <text evidence="1">Belongs to the aldo/keto reductase family.</text>
</comment>
<dbReference type="OrthoDB" id="416253at2759"/>
<dbReference type="InterPro" id="IPR018170">
    <property type="entry name" value="Aldo/ket_reductase_CS"/>
</dbReference>
<dbReference type="PANTHER" id="PTHR43827">
    <property type="entry name" value="2,5-DIKETO-D-GLUCONIC ACID REDUCTASE"/>
    <property type="match status" value="1"/>
</dbReference>
<dbReference type="InterPro" id="IPR036812">
    <property type="entry name" value="NAD(P)_OxRdtase_dom_sf"/>
</dbReference>
<proteinExistence type="inferred from homology"/>
<sequence>MPGDLYSITSTIDLPNDPEGRSYPRFGLGVYVTEPGAETYNAVTWALEAGYRHIDGAEWYENEEDCGRAINDFIKKSGVPRSDIFFTTKLMHNRTDPAWVTKCVDVSLEKAGLDYIDLYLIHDPTGGPDVRAAMWEGCCQVRDTGKVRAIGVSNFGVKHLEDLLARKPKYAPAVNQVDLHPFMTRNDLVAYCESQRIVLEAWAPLVRGMRFKHPVVVELAKKYNKSPAQVLIRYGLDRGFIVIPKSTKKERIVDNAQVFDFTLDQDDVDRLTGLDERLVTDWFVTEVE</sequence>
<dbReference type="PANTHER" id="PTHR43827:SF13">
    <property type="entry name" value="ALDO_KETO REDUCTASE FAMILY PROTEIN"/>
    <property type="match status" value="1"/>
</dbReference>
<reference evidence="7 8" key="1">
    <citation type="journal article" date="2015" name="Front. Microbiol.">
        <title>Genome sequence of the plant growth promoting endophytic yeast Rhodotorula graminis WP1.</title>
        <authorList>
            <person name="Firrincieli A."/>
            <person name="Otillar R."/>
            <person name="Salamov A."/>
            <person name="Schmutz J."/>
            <person name="Khan Z."/>
            <person name="Redman R.S."/>
            <person name="Fleck N.D."/>
            <person name="Lindquist E."/>
            <person name="Grigoriev I.V."/>
            <person name="Doty S.L."/>
        </authorList>
    </citation>
    <scope>NUCLEOTIDE SEQUENCE [LARGE SCALE GENOMIC DNA]</scope>
    <source>
        <strain evidence="7 8">WP1</strain>
    </source>
</reference>
<dbReference type="InterPro" id="IPR020471">
    <property type="entry name" value="AKR"/>
</dbReference>
<dbReference type="FunFam" id="3.20.20.100:FF:000015">
    <property type="entry name" value="Oxidoreductase, aldo/keto reductase family"/>
    <property type="match status" value="1"/>
</dbReference>
<gene>
    <name evidence="7" type="ORF">RHOBADRAFT_24058</name>
</gene>
<evidence type="ECO:0000256" key="1">
    <source>
        <dbReference type="ARBA" id="ARBA00007905"/>
    </source>
</evidence>
<dbReference type="OMA" id="PRIHLGV"/>
<feature type="binding site" evidence="4">
    <location>
        <position position="122"/>
    </location>
    <ligand>
        <name>substrate</name>
    </ligand>
</feature>
<dbReference type="Pfam" id="PF00248">
    <property type="entry name" value="Aldo_ket_red"/>
    <property type="match status" value="1"/>
</dbReference>
<evidence type="ECO:0000256" key="3">
    <source>
        <dbReference type="PIRSR" id="PIRSR000097-1"/>
    </source>
</evidence>
<dbReference type="PRINTS" id="PR00069">
    <property type="entry name" value="ALDKETRDTASE"/>
</dbReference>
<dbReference type="EMBL" id="KQ474074">
    <property type="protein sequence ID" value="KPV77546.1"/>
    <property type="molecule type" value="Genomic_DNA"/>
</dbReference>
<evidence type="ECO:0000256" key="5">
    <source>
        <dbReference type="PIRSR" id="PIRSR000097-3"/>
    </source>
</evidence>
<evidence type="ECO:0000256" key="4">
    <source>
        <dbReference type="PIRSR" id="PIRSR000097-2"/>
    </source>
</evidence>
<dbReference type="Proteomes" id="UP000053890">
    <property type="component" value="Unassembled WGS sequence"/>
</dbReference>
<dbReference type="InterPro" id="IPR023210">
    <property type="entry name" value="NADP_OxRdtase_dom"/>
</dbReference>
<evidence type="ECO:0000259" key="6">
    <source>
        <dbReference type="Pfam" id="PF00248"/>
    </source>
</evidence>
<dbReference type="RefSeq" id="XP_018273595.1">
    <property type="nucleotide sequence ID" value="XM_018412626.1"/>
</dbReference>
<dbReference type="Gene3D" id="3.20.20.100">
    <property type="entry name" value="NADP-dependent oxidoreductase domain"/>
    <property type="match status" value="1"/>
</dbReference>
<dbReference type="PIRSF" id="PIRSF000097">
    <property type="entry name" value="AKR"/>
    <property type="match status" value="1"/>
</dbReference>
<dbReference type="AlphaFoldDB" id="A0A194SDQ7"/>
<name>A0A194SDQ7_RHOGW</name>
<dbReference type="SUPFAM" id="SSF51430">
    <property type="entry name" value="NAD(P)-linked oxidoreductase"/>
    <property type="match status" value="1"/>
</dbReference>
<feature type="site" description="Lowers pKa of active site Tyr" evidence="5">
    <location>
        <position position="89"/>
    </location>
</feature>
<dbReference type="GO" id="GO:0016491">
    <property type="term" value="F:oxidoreductase activity"/>
    <property type="evidence" value="ECO:0007669"/>
    <property type="project" value="UniProtKB-KW"/>
</dbReference>
<organism evidence="7 8">
    <name type="scientific">Rhodotorula graminis (strain WP1)</name>
    <dbReference type="NCBI Taxonomy" id="578459"/>
    <lineage>
        <taxon>Eukaryota</taxon>
        <taxon>Fungi</taxon>
        <taxon>Dikarya</taxon>
        <taxon>Basidiomycota</taxon>
        <taxon>Pucciniomycotina</taxon>
        <taxon>Microbotryomycetes</taxon>
        <taxon>Sporidiobolales</taxon>
        <taxon>Sporidiobolaceae</taxon>
        <taxon>Rhodotorula</taxon>
    </lineage>
</organism>
<keyword evidence="8" id="KW-1185">Reference proteome</keyword>
<dbReference type="PROSITE" id="PS00798">
    <property type="entry name" value="ALDOKETO_REDUCTASE_1"/>
    <property type="match status" value="1"/>
</dbReference>
<accession>A0A194SDQ7</accession>
<dbReference type="GeneID" id="28973075"/>
<evidence type="ECO:0000313" key="7">
    <source>
        <dbReference type="EMBL" id="KPV77546.1"/>
    </source>
</evidence>
<evidence type="ECO:0000313" key="8">
    <source>
        <dbReference type="Proteomes" id="UP000053890"/>
    </source>
</evidence>